<accession>U3P8W6</accession>
<evidence type="ECO:0000313" key="2">
    <source>
        <dbReference type="EMBL" id="AGW41929.1"/>
    </source>
</evidence>
<dbReference type="Proteomes" id="UP000016743">
    <property type="component" value="Chromosome"/>
</dbReference>
<feature type="region of interest" description="Disordered" evidence="1">
    <location>
        <begin position="87"/>
        <end position="108"/>
    </location>
</feature>
<protein>
    <submittedName>
        <fullName evidence="2">Uncharacterized protein</fullName>
    </submittedName>
</protein>
<organism evidence="2 3">
    <name type="scientific">Leifsonia xyli subsp. cynodontis DSM 46306</name>
    <dbReference type="NCBI Taxonomy" id="1389489"/>
    <lineage>
        <taxon>Bacteria</taxon>
        <taxon>Bacillati</taxon>
        <taxon>Actinomycetota</taxon>
        <taxon>Actinomycetes</taxon>
        <taxon>Micrococcales</taxon>
        <taxon>Microbacteriaceae</taxon>
        <taxon>Leifsonia</taxon>
    </lineage>
</organism>
<reference evidence="2 3" key="1">
    <citation type="journal article" date="2013" name="Genome Announc.">
        <title>Complete Genome Sequence of Leifsonia xyli subsp. cynodontis Strain DSM46306, a Gram-Positive Bacterial Pathogen of Grasses.</title>
        <authorList>
            <person name="Monteiro-Vitorello C.B."/>
            <person name="Zerillo M.M."/>
            <person name="Van Sluys M.A."/>
            <person name="Camargo L.E."/>
            <person name="Kitajima J.P."/>
        </authorList>
    </citation>
    <scope>NUCLEOTIDE SEQUENCE [LARGE SCALE GENOMIC DNA]</scope>
    <source>
        <strain evidence="2 3">DSM 46306</strain>
    </source>
</reference>
<name>U3P8W6_LEIXC</name>
<dbReference type="HOGENOM" id="CLU_2193660_0_0_11"/>
<evidence type="ECO:0000313" key="3">
    <source>
        <dbReference type="Proteomes" id="UP000016743"/>
    </source>
</evidence>
<proteinExistence type="predicted"/>
<dbReference type="EMBL" id="CP006734">
    <property type="protein sequence ID" value="AGW41929.1"/>
    <property type="molecule type" value="Genomic_DNA"/>
</dbReference>
<keyword evidence="3" id="KW-1185">Reference proteome</keyword>
<dbReference type="AlphaFoldDB" id="U3P8W6"/>
<dbReference type="STRING" id="1389489.O159_19100"/>
<gene>
    <name evidence="2" type="ORF">O159_19100</name>
</gene>
<dbReference type="KEGG" id="lxy:O159_19100"/>
<sequence length="108" mass="11534">MGDESVVFAELDQIGQLLGPSRRPATSEGWMPWMRTFHSWNSSCPVGGWMSHPARSTTRPCLTLTNPTEHADAAEEFAVSKSIAVKSRVTPTSSHAPPTSARGATGAP</sequence>
<evidence type="ECO:0000256" key="1">
    <source>
        <dbReference type="SAM" id="MobiDB-lite"/>
    </source>
</evidence>